<dbReference type="VEuPathDB" id="VectorBase:ADIR001354"/>
<evidence type="ECO:0000256" key="2">
    <source>
        <dbReference type="SAM" id="Phobius"/>
    </source>
</evidence>
<feature type="compositionally biased region" description="Low complexity" evidence="1">
    <location>
        <begin position="337"/>
        <end position="346"/>
    </location>
</feature>
<sequence>MLREKLAKVSSAMQQGVGWFKSGGIVSPMLLIYVLHMLWPDFRPFSVLFVVAIGFLWDRPVTEQRPSIKTSPLGDICAQVWALRTTRPVGMVVGAVAGVLTSLYLACYVLPLWLSLTMAALLVFWDRYQFGVAGSFSASPSLRDTITEQEIEEFVPELTEVSRVLLQEVGEQGADTTSPPDGHGDGPAEPAVSQNTAEEDEELYLNTLAPVATGTEFESAELSGSSSDELFCPEGPVVRKASGRAAHAKHAGEKPIEFKSSHFNANSSSDSDDNMSRGLCFNDDDMDGDVSRRPRQQPQQQQPDLATMMMMSASSLASNVLVDTVYKRLLDAGTLHQQQQQQQQQQHPSILPSVGFEQRVAPGSTIQPRRPEPLPLDVPEEDDESTDADEDSDFEMLNSEELNNL</sequence>
<feature type="compositionally biased region" description="Acidic residues" evidence="1">
    <location>
        <begin position="378"/>
        <end position="394"/>
    </location>
</feature>
<reference evidence="4" key="1">
    <citation type="submission" date="2013-03" db="EMBL/GenBank/DDBJ databases">
        <title>The Genome Sequence of Anopheles dirus WRAIR2.</title>
        <authorList>
            <consortium name="The Broad Institute Genomics Platform"/>
            <person name="Neafsey D.E."/>
            <person name="Walton C."/>
            <person name="Walker B."/>
            <person name="Young S.K."/>
            <person name="Zeng Q."/>
            <person name="Gargeya S."/>
            <person name="Fitzgerald M."/>
            <person name="Haas B."/>
            <person name="Abouelleil A."/>
            <person name="Allen A.W."/>
            <person name="Alvarado L."/>
            <person name="Arachchi H.M."/>
            <person name="Berlin A.M."/>
            <person name="Chapman S.B."/>
            <person name="Gainer-Dewar J."/>
            <person name="Goldberg J."/>
            <person name="Griggs A."/>
            <person name="Gujja S."/>
            <person name="Hansen M."/>
            <person name="Howarth C."/>
            <person name="Imamovic A."/>
            <person name="Ireland A."/>
            <person name="Larimer J."/>
            <person name="McCowan C."/>
            <person name="Murphy C."/>
            <person name="Pearson M."/>
            <person name="Poon T.W."/>
            <person name="Priest M."/>
            <person name="Roberts A."/>
            <person name="Saif S."/>
            <person name="Shea T."/>
            <person name="Sisk P."/>
            <person name="Sykes S."/>
            <person name="Wortman J."/>
            <person name="Nusbaum C."/>
            <person name="Birren B."/>
        </authorList>
    </citation>
    <scope>NUCLEOTIDE SEQUENCE [LARGE SCALE GENOMIC DNA]</scope>
    <source>
        <strain evidence="4">WRAIR2</strain>
    </source>
</reference>
<keyword evidence="2" id="KW-0472">Membrane</keyword>
<dbReference type="Proteomes" id="UP000075884">
    <property type="component" value="Unassembled WGS sequence"/>
</dbReference>
<dbReference type="EnsemblMetazoa" id="ADIR001354-RA">
    <property type="protein sequence ID" value="ADIR001354-PA"/>
    <property type="gene ID" value="ADIR001354"/>
</dbReference>
<name>A0A182N146_9DIPT</name>
<keyword evidence="2" id="KW-0812">Transmembrane</keyword>
<feature type="region of interest" description="Disordered" evidence="1">
    <location>
        <begin position="172"/>
        <end position="198"/>
    </location>
</feature>
<dbReference type="STRING" id="7168.A0A182N146"/>
<evidence type="ECO:0000256" key="1">
    <source>
        <dbReference type="SAM" id="MobiDB-lite"/>
    </source>
</evidence>
<feature type="region of interest" description="Disordered" evidence="1">
    <location>
        <begin position="242"/>
        <end position="303"/>
    </location>
</feature>
<feature type="region of interest" description="Disordered" evidence="1">
    <location>
        <begin position="337"/>
        <end position="405"/>
    </location>
</feature>
<accession>A0A182N146</accession>
<feature type="transmembrane region" description="Helical" evidence="2">
    <location>
        <begin position="92"/>
        <end position="125"/>
    </location>
</feature>
<feature type="transmembrane region" description="Helical" evidence="2">
    <location>
        <begin position="20"/>
        <end position="39"/>
    </location>
</feature>
<reference evidence="3" key="2">
    <citation type="submission" date="2020-05" db="UniProtKB">
        <authorList>
            <consortium name="EnsemblMetazoa"/>
        </authorList>
    </citation>
    <scope>IDENTIFICATION</scope>
    <source>
        <strain evidence="3">WRAIR2</strain>
    </source>
</reference>
<keyword evidence="4" id="KW-1185">Reference proteome</keyword>
<keyword evidence="2" id="KW-1133">Transmembrane helix</keyword>
<evidence type="ECO:0008006" key="5">
    <source>
        <dbReference type="Google" id="ProtNLM"/>
    </source>
</evidence>
<feature type="transmembrane region" description="Helical" evidence="2">
    <location>
        <begin position="45"/>
        <end position="61"/>
    </location>
</feature>
<organism evidence="3 4">
    <name type="scientific">Anopheles dirus</name>
    <dbReference type="NCBI Taxonomy" id="7168"/>
    <lineage>
        <taxon>Eukaryota</taxon>
        <taxon>Metazoa</taxon>
        <taxon>Ecdysozoa</taxon>
        <taxon>Arthropoda</taxon>
        <taxon>Hexapoda</taxon>
        <taxon>Insecta</taxon>
        <taxon>Pterygota</taxon>
        <taxon>Neoptera</taxon>
        <taxon>Endopterygota</taxon>
        <taxon>Diptera</taxon>
        <taxon>Nematocera</taxon>
        <taxon>Culicoidea</taxon>
        <taxon>Culicidae</taxon>
        <taxon>Anophelinae</taxon>
        <taxon>Anopheles</taxon>
    </lineage>
</organism>
<evidence type="ECO:0000313" key="4">
    <source>
        <dbReference type="Proteomes" id="UP000075884"/>
    </source>
</evidence>
<proteinExistence type="predicted"/>
<evidence type="ECO:0000313" key="3">
    <source>
        <dbReference type="EnsemblMetazoa" id="ADIR001354-PA"/>
    </source>
</evidence>
<dbReference type="AlphaFoldDB" id="A0A182N146"/>
<feature type="compositionally biased region" description="Basic and acidic residues" evidence="1">
    <location>
        <begin position="250"/>
        <end position="260"/>
    </location>
</feature>
<protein>
    <recommendedName>
        <fullName evidence="5">Protein with signal anchor</fullName>
    </recommendedName>
</protein>